<keyword evidence="1" id="KW-0472">Membrane</keyword>
<evidence type="ECO:0000313" key="3">
    <source>
        <dbReference type="Proteomes" id="UP000006900"/>
    </source>
</evidence>
<proteinExistence type="predicted"/>
<dbReference type="HOGENOM" id="CLU_2423766_0_0_11"/>
<name>A0A0H3MU91_MYCLB</name>
<feature type="transmembrane region" description="Helical" evidence="1">
    <location>
        <begin position="67"/>
        <end position="87"/>
    </location>
</feature>
<dbReference type="KEGG" id="mlb:MLBr00573"/>
<feature type="transmembrane region" description="Helical" evidence="1">
    <location>
        <begin position="38"/>
        <end position="60"/>
    </location>
</feature>
<reference evidence="2 3" key="1">
    <citation type="journal article" date="2009" name="Nat. Genet.">
        <title>Comparative genomic and phylogeographic analysis of Mycobacterium leprae.</title>
        <authorList>
            <person name="Monot M."/>
            <person name="Honore N."/>
            <person name="Garnier T."/>
            <person name="Zidane N."/>
            <person name="Sherafi D."/>
            <person name="Paniz-Mondolfi A."/>
            <person name="Matsuoka M."/>
            <person name="Taylor G.M."/>
            <person name="Donoghue H.D."/>
            <person name="Bouwman A."/>
            <person name="Mays S."/>
            <person name="Watson C."/>
            <person name="Lockwood D."/>
            <person name="Khamispour A."/>
            <person name="Dowlati Y."/>
            <person name="Jianping S."/>
            <person name="Rea T.H."/>
            <person name="Vera-Cabrera L."/>
            <person name="Stefani M.M."/>
            <person name="Banu S."/>
            <person name="Macdonald M."/>
            <person name="Sapkota B.R."/>
            <person name="Spencer J.S."/>
            <person name="Thomas J."/>
            <person name="Harshman K."/>
            <person name="Singh P."/>
            <person name="Busso P."/>
            <person name="Gattiker A."/>
            <person name="Rougemont J."/>
            <person name="Brennan P.J."/>
            <person name="Cole S.T."/>
        </authorList>
    </citation>
    <scope>NUCLEOTIDE SEQUENCE [LARGE SCALE GENOMIC DNA]</scope>
    <source>
        <strain evidence="3">Br4923</strain>
    </source>
</reference>
<dbReference type="Proteomes" id="UP000006900">
    <property type="component" value="Chromosome"/>
</dbReference>
<keyword evidence="1" id="KW-0812">Transmembrane</keyword>
<organism evidence="2 3">
    <name type="scientific">Mycobacterium leprae (strain Br4923)</name>
    <dbReference type="NCBI Taxonomy" id="561304"/>
    <lineage>
        <taxon>Bacteria</taxon>
        <taxon>Bacillati</taxon>
        <taxon>Actinomycetota</taxon>
        <taxon>Actinomycetes</taxon>
        <taxon>Mycobacteriales</taxon>
        <taxon>Mycobacteriaceae</taxon>
        <taxon>Mycobacterium</taxon>
    </lineage>
</organism>
<evidence type="ECO:0000313" key="2">
    <source>
        <dbReference type="EMBL" id="CAR70666.1"/>
    </source>
</evidence>
<dbReference type="AlphaFoldDB" id="A0A0H3MU91"/>
<evidence type="ECO:0000256" key="1">
    <source>
        <dbReference type="SAM" id="Phobius"/>
    </source>
</evidence>
<gene>
    <name evidence="2" type="ordered locus">MLBr00573</name>
</gene>
<sequence length="91" mass="9561">MGLFPREALGASCTDLVIGYAADFSRSVSSVLWVANSLWVQCACRVGVVATVALIAGIGVLSAIFQVVVLVFLGAFCGVSLVATGFYRDQW</sequence>
<dbReference type="EMBL" id="FM211192">
    <property type="protein sequence ID" value="CAR70666.1"/>
    <property type="molecule type" value="Genomic_DNA"/>
</dbReference>
<keyword evidence="1" id="KW-1133">Transmembrane helix</keyword>
<accession>A0A0H3MU91</accession>
<protein>
    <submittedName>
        <fullName evidence="2">Uncharacterized protein</fullName>
    </submittedName>
</protein>